<keyword evidence="2" id="KW-1185">Reference proteome</keyword>
<dbReference type="EMBL" id="JACCBA010000001">
    <property type="protein sequence ID" value="NYD51725.1"/>
    <property type="molecule type" value="Genomic_DNA"/>
</dbReference>
<organism evidence="1 2">
    <name type="scientific">Actinomadura luteofluorescens</name>
    <dbReference type="NCBI Taxonomy" id="46163"/>
    <lineage>
        <taxon>Bacteria</taxon>
        <taxon>Bacillati</taxon>
        <taxon>Actinomycetota</taxon>
        <taxon>Actinomycetes</taxon>
        <taxon>Streptosporangiales</taxon>
        <taxon>Thermomonosporaceae</taxon>
        <taxon>Actinomadura</taxon>
    </lineage>
</organism>
<dbReference type="Proteomes" id="UP000529783">
    <property type="component" value="Unassembled WGS sequence"/>
</dbReference>
<name>A0A7Y9ERF8_9ACTN</name>
<reference evidence="1 2" key="1">
    <citation type="submission" date="2020-07" db="EMBL/GenBank/DDBJ databases">
        <title>Sequencing the genomes of 1000 actinobacteria strains.</title>
        <authorList>
            <person name="Klenk H.-P."/>
        </authorList>
    </citation>
    <scope>NUCLEOTIDE SEQUENCE [LARGE SCALE GENOMIC DNA]</scope>
    <source>
        <strain evidence="1 2">DSM 40398</strain>
    </source>
</reference>
<evidence type="ECO:0000313" key="1">
    <source>
        <dbReference type="EMBL" id="NYD51725.1"/>
    </source>
</evidence>
<sequence>MGMNAHQILEWFAGAWVRTAVYNWLLRQGADRVFAHAVAWLAGCVTVRAITAA</sequence>
<gene>
    <name evidence="1" type="ORF">BJY14_007708</name>
</gene>
<accession>A0A7Y9ERF8</accession>
<protein>
    <submittedName>
        <fullName evidence="1">Uncharacterized protein</fullName>
    </submittedName>
</protein>
<evidence type="ECO:0000313" key="2">
    <source>
        <dbReference type="Proteomes" id="UP000529783"/>
    </source>
</evidence>
<dbReference type="AlphaFoldDB" id="A0A7Y9ERF8"/>
<comment type="caution">
    <text evidence="1">The sequence shown here is derived from an EMBL/GenBank/DDBJ whole genome shotgun (WGS) entry which is preliminary data.</text>
</comment>
<proteinExistence type="predicted"/>
<dbReference type="RefSeq" id="WP_179848059.1">
    <property type="nucleotide sequence ID" value="NZ_JACCBA010000001.1"/>
</dbReference>